<accession>A0A226C085</accession>
<sequence>MFMVHSSHKNVASHRVSLVTLVTNTLLAILKGVFGVIFGSAALVADAFHSVSDILSSGIVYFGIIVAKRPPDSTHHYGHGKLESVASKVVALILILTAIALGYNAISIFFETHYVPGRGAIIGAVISIVVKEILFRYNYSMGVKNNSSALKADALHNRSDAISSLAALLGILGARFGFLILDPIGALLVSVLILRMGIKLYLSSIRELIDTAPSNETLELISDIVKNTKGIQNVHDIKARYHGPKILVDMKVCVNRNSTVAEGHHFAGTAKHHILKDIPEIENVLIHVNPCQFDKQNCKECQKRERVDKNEQ</sequence>
<evidence type="ECO:0000256" key="1">
    <source>
        <dbReference type="ARBA" id="ARBA00004141"/>
    </source>
</evidence>
<dbReference type="PANTHER" id="PTHR43840:SF15">
    <property type="entry name" value="MITOCHONDRIAL METAL TRANSPORTER 1-RELATED"/>
    <property type="match status" value="1"/>
</dbReference>
<dbReference type="InterPro" id="IPR058533">
    <property type="entry name" value="Cation_efflux_TM"/>
</dbReference>
<dbReference type="Gene3D" id="1.20.1510.10">
    <property type="entry name" value="Cation efflux protein transmembrane domain"/>
    <property type="match status" value="1"/>
</dbReference>
<evidence type="ECO:0000256" key="7">
    <source>
        <dbReference type="SAM" id="Phobius"/>
    </source>
</evidence>
<reference evidence="10 11" key="1">
    <citation type="submission" date="2017-06" db="EMBL/GenBank/DDBJ databases">
        <title>Draft Genome Sequence of Natranaerobius trueperi halophilic, alkalithermophilic bacteria from soda lakes.</title>
        <authorList>
            <person name="Zhao B."/>
        </authorList>
    </citation>
    <scope>NUCLEOTIDE SEQUENCE [LARGE SCALE GENOMIC DNA]</scope>
    <source>
        <strain evidence="10 11">DSM 18760</strain>
    </source>
</reference>
<keyword evidence="6 7" id="KW-0472">Membrane</keyword>
<dbReference type="PANTHER" id="PTHR43840">
    <property type="entry name" value="MITOCHONDRIAL METAL TRANSPORTER 1-RELATED"/>
    <property type="match status" value="1"/>
</dbReference>
<gene>
    <name evidence="10" type="ORF">CDO51_01390</name>
</gene>
<dbReference type="Proteomes" id="UP000214588">
    <property type="component" value="Unassembled WGS sequence"/>
</dbReference>
<keyword evidence="4 7" id="KW-0812">Transmembrane</keyword>
<evidence type="ECO:0000259" key="8">
    <source>
        <dbReference type="Pfam" id="PF01545"/>
    </source>
</evidence>
<feature type="transmembrane region" description="Helical" evidence="7">
    <location>
        <begin position="89"/>
        <end position="109"/>
    </location>
</feature>
<comment type="subcellular location">
    <subcellularLocation>
        <location evidence="1">Membrane</location>
        <topology evidence="1">Multi-pass membrane protein</topology>
    </subcellularLocation>
</comment>
<dbReference type="InterPro" id="IPR002524">
    <property type="entry name" value="Cation_efflux"/>
</dbReference>
<feature type="transmembrane region" description="Helical" evidence="7">
    <location>
        <begin position="184"/>
        <end position="202"/>
    </location>
</feature>
<dbReference type="EMBL" id="NIQC01000002">
    <property type="protein sequence ID" value="OWZ84708.1"/>
    <property type="molecule type" value="Genomic_DNA"/>
</dbReference>
<proteinExistence type="inferred from homology"/>
<dbReference type="InterPro" id="IPR050291">
    <property type="entry name" value="CDF_Transporter"/>
</dbReference>
<feature type="transmembrane region" description="Helical" evidence="7">
    <location>
        <begin position="121"/>
        <end position="139"/>
    </location>
</feature>
<evidence type="ECO:0000256" key="5">
    <source>
        <dbReference type="ARBA" id="ARBA00022989"/>
    </source>
</evidence>
<feature type="domain" description="Cation efflux protein cytoplasmic" evidence="9">
    <location>
        <begin position="213"/>
        <end position="291"/>
    </location>
</feature>
<dbReference type="FunFam" id="1.20.1510.10:FF:000006">
    <property type="entry name" value="Divalent cation efflux transporter"/>
    <property type="match status" value="1"/>
</dbReference>
<dbReference type="SUPFAM" id="SSF160240">
    <property type="entry name" value="Cation efflux protein cytoplasmic domain-like"/>
    <property type="match status" value="1"/>
</dbReference>
<dbReference type="Pfam" id="PF16916">
    <property type="entry name" value="ZT_dimer"/>
    <property type="match status" value="1"/>
</dbReference>
<dbReference type="InterPro" id="IPR036837">
    <property type="entry name" value="Cation_efflux_CTD_sf"/>
</dbReference>
<keyword evidence="3" id="KW-0813">Transport</keyword>
<organism evidence="10 11">
    <name type="scientific">Natranaerobius trueperi</name>
    <dbReference type="NCBI Taxonomy" id="759412"/>
    <lineage>
        <taxon>Bacteria</taxon>
        <taxon>Bacillati</taxon>
        <taxon>Bacillota</taxon>
        <taxon>Clostridia</taxon>
        <taxon>Natranaerobiales</taxon>
        <taxon>Natranaerobiaceae</taxon>
        <taxon>Natranaerobius</taxon>
    </lineage>
</organism>
<dbReference type="NCBIfam" id="TIGR01297">
    <property type="entry name" value="CDF"/>
    <property type="match status" value="1"/>
</dbReference>
<dbReference type="InterPro" id="IPR027470">
    <property type="entry name" value="Cation_efflux_CTD"/>
</dbReference>
<feature type="transmembrane region" description="Helical" evidence="7">
    <location>
        <begin position="21"/>
        <end position="45"/>
    </location>
</feature>
<keyword evidence="5 7" id="KW-1133">Transmembrane helix</keyword>
<feature type="transmembrane region" description="Helical" evidence="7">
    <location>
        <begin position="51"/>
        <end position="68"/>
    </location>
</feature>
<dbReference type="AlphaFoldDB" id="A0A226C085"/>
<evidence type="ECO:0000313" key="11">
    <source>
        <dbReference type="Proteomes" id="UP000214588"/>
    </source>
</evidence>
<dbReference type="SUPFAM" id="SSF161111">
    <property type="entry name" value="Cation efflux protein transmembrane domain-like"/>
    <property type="match status" value="1"/>
</dbReference>
<evidence type="ECO:0000256" key="3">
    <source>
        <dbReference type="ARBA" id="ARBA00022448"/>
    </source>
</evidence>
<dbReference type="Gene3D" id="3.30.70.1350">
    <property type="entry name" value="Cation efflux protein, cytoplasmic domain"/>
    <property type="match status" value="1"/>
</dbReference>
<dbReference type="GO" id="GO:0008324">
    <property type="term" value="F:monoatomic cation transmembrane transporter activity"/>
    <property type="evidence" value="ECO:0007669"/>
    <property type="project" value="InterPro"/>
</dbReference>
<comment type="similarity">
    <text evidence="2">Belongs to the cation diffusion facilitator (CDF) transporter (TC 2.A.4) family.</text>
</comment>
<comment type="caution">
    <text evidence="10">The sequence shown here is derived from an EMBL/GenBank/DDBJ whole genome shotgun (WGS) entry which is preliminary data.</text>
</comment>
<feature type="domain" description="Cation efflux protein transmembrane" evidence="8">
    <location>
        <begin position="18"/>
        <end position="209"/>
    </location>
</feature>
<dbReference type="GO" id="GO:0016020">
    <property type="term" value="C:membrane"/>
    <property type="evidence" value="ECO:0007669"/>
    <property type="project" value="UniProtKB-SubCell"/>
</dbReference>
<dbReference type="Pfam" id="PF01545">
    <property type="entry name" value="Cation_efflux"/>
    <property type="match status" value="1"/>
</dbReference>
<evidence type="ECO:0000256" key="2">
    <source>
        <dbReference type="ARBA" id="ARBA00008114"/>
    </source>
</evidence>
<evidence type="ECO:0000256" key="6">
    <source>
        <dbReference type="ARBA" id="ARBA00023136"/>
    </source>
</evidence>
<evidence type="ECO:0000313" key="10">
    <source>
        <dbReference type="EMBL" id="OWZ84708.1"/>
    </source>
</evidence>
<dbReference type="InterPro" id="IPR027469">
    <property type="entry name" value="Cation_efflux_TMD_sf"/>
</dbReference>
<name>A0A226C085_9FIRM</name>
<keyword evidence="11" id="KW-1185">Reference proteome</keyword>
<protein>
    <submittedName>
        <fullName evidence="10">Uncharacterized protein</fullName>
    </submittedName>
</protein>
<evidence type="ECO:0000256" key="4">
    <source>
        <dbReference type="ARBA" id="ARBA00022692"/>
    </source>
</evidence>
<evidence type="ECO:0000259" key="9">
    <source>
        <dbReference type="Pfam" id="PF16916"/>
    </source>
</evidence>